<dbReference type="STRING" id="4999.A0A1Y1UJJ8"/>
<proteinExistence type="predicted"/>
<name>A0A1Y1UJJ8_9TREE</name>
<dbReference type="AlphaFoldDB" id="A0A1Y1UJJ8"/>
<dbReference type="InParanoid" id="A0A1Y1UJJ8"/>
<evidence type="ECO:0000313" key="2">
    <source>
        <dbReference type="EMBL" id="ORX38159.1"/>
    </source>
</evidence>
<dbReference type="EMBL" id="NBSH01000004">
    <property type="protein sequence ID" value="ORX38159.1"/>
    <property type="molecule type" value="Genomic_DNA"/>
</dbReference>
<feature type="chain" id="PRO_5012553386" evidence="1">
    <location>
        <begin position="18"/>
        <end position="299"/>
    </location>
</feature>
<feature type="signal peptide" evidence="1">
    <location>
        <begin position="1"/>
        <end position="17"/>
    </location>
</feature>
<keyword evidence="1" id="KW-0732">Signal</keyword>
<dbReference type="GeneID" id="33557019"/>
<dbReference type="OrthoDB" id="5186230at2759"/>
<organism evidence="2 3">
    <name type="scientific">Kockovaella imperatae</name>
    <dbReference type="NCBI Taxonomy" id="4999"/>
    <lineage>
        <taxon>Eukaryota</taxon>
        <taxon>Fungi</taxon>
        <taxon>Dikarya</taxon>
        <taxon>Basidiomycota</taxon>
        <taxon>Agaricomycotina</taxon>
        <taxon>Tremellomycetes</taxon>
        <taxon>Tremellales</taxon>
        <taxon>Cuniculitremaceae</taxon>
        <taxon>Kockovaella</taxon>
    </lineage>
</organism>
<comment type="caution">
    <text evidence="2">The sequence shown here is derived from an EMBL/GenBank/DDBJ whole genome shotgun (WGS) entry which is preliminary data.</text>
</comment>
<accession>A0A1Y1UJJ8</accession>
<keyword evidence="3" id="KW-1185">Reference proteome</keyword>
<evidence type="ECO:0000256" key="1">
    <source>
        <dbReference type="SAM" id="SignalP"/>
    </source>
</evidence>
<gene>
    <name evidence="2" type="ORF">BD324DRAFT_619794</name>
</gene>
<evidence type="ECO:0000313" key="3">
    <source>
        <dbReference type="Proteomes" id="UP000193218"/>
    </source>
</evidence>
<reference evidence="2 3" key="1">
    <citation type="submission" date="2017-03" db="EMBL/GenBank/DDBJ databases">
        <title>Widespread Adenine N6-methylation of Active Genes in Fungi.</title>
        <authorList>
            <consortium name="DOE Joint Genome Institute"/>
            <person name="Mondo S.J."/>
            <person name="Dannebaum R.O."/>
            <person name="Kuo R.C."/>
            <person name="Louie K.B."/>
            <person name="Bewick A.J."/>
            <person name="Labutti K."/>
            <person name="Haridas S."/>
            <person name="Kuo A."/>
            <person name="Salamov A."/>
            <person name="Ahrendt S.R."/>
            <person name="Lau R."/>
            <person name="Bowen B.P."/>
            <person name="Lipzen A."/>
            <person name="Sullivan W."/>
            <person name="Andreopoulos W.B."/>
            <person name="Clum A."/>
            <person name="Lindquist E."/>
            <person name="Daum C."/>
            <person name="Northen T.R."/>
            <person name="Ramamoorthy G."/>
            <person name="Schmitz R.J."/>
            <person name="Gryganskyi A."/>
            <person name="Culley D."/>
            <person name="Magnuson J."/>
            <person name="James T.Y."/>
            <person name="O'Malley M.A."/>
            <person name="Stajich J.E."/>
            <person name="Spatafora J.W."/>
            <person name="Visel A."/>
            <person name="Grigoriev I.V."/>
        </authorList>
    </citation>
    <scope>NUCLEOTIDE SEQUENCE [LARGE SCALE GENOMIC DNA]</scope>
    <source>
        <strain evidence="2 3">NRRL Y-17943</strain>
    </source>
</reference>
<dbReference type="RefSeq" id="XP_021872081.1">
    <property type="nucleotide sequence ID" value="XM_022015211.1"/>
</dbReference>
<dbReference type="Proteomes" id="UP000193218">
    <property type="component" value="Unassembled WGS sequence"/>
</dbReference>
<sequence>MLAYLLVALLAAIPILSAPIESLSARQSSYVKQLYLLKDPLISDNDLIKSAGFNTVIVFQVGVEPNGDIIFYGANANPTVATGGQYVGGSAYADTISAYKTGSTTIQRVELAILSGSMSYQSIKSLIASNGTGPNTPLYENFKALKAAWDLDAINDDDEEVYDVSSTVAFAGMMGEIGYKYTAAPYTNQAFWAEVISQVNQNSPGLFDRAYLQTYDGGEGNDPGQWGSALGMPVIPLVWVSNPSDPQYGETPTQAQLAFETWHLTETIAGGGYWNSYDIENSDHADYDAYAQALTNVFG</sequence>
<protein>
    <submittedName>
        <fullName evidence="2">Coagulation factor 5/8 type domain-containing protein</fullName>
    </submittedName>
</protein>